<name>A0A8H4VVD1_9HELO</name>
<reference evidence="2 3" key="1">
    <citation type="submission" date="2020-03" db="EMBL/GenBank/DDBJ databases">
        <title>Draft Genome Sequence of Cudoniella acicularis.</title>
        <authorList>
            <person name="Buettner E."/>
            <person name="Kellner H."/>
        </authorList>
    </citation>
    <scope>NUCLEOTIDE SEQUENCE [LARGE SCALE GENOMIC DNA]</scope>
    <source>
        <strain evidence="2 3">DSM 108380</strain>
    </source>
</reference>
<accession>A0A8H4VVD1</accession>
<evidence type="ECO:0000256" key="1">
    <source>
        <dbReference type="SAM" id="MobiDB-lite"/>
    </source>
</evidence>
<comment type="caution">
    <text evidence="2">The sequence shown here is derived from an EMBL/GenBank/DDBJ whole genome shotgun (WGS) entry which is preliminary data.</text>
</comment>
<dbReference type="AlphaFoldDB" id="A0A8H4VVD1"/>
<organism evidence="2 3">
    <name type="scientific">Cudoniella acicularis</name>
    <dbReference type="NCBI Taxonomy" id="354080"/>
    <lineage>
        <taxon>Eukaryota</taxon>
        <taxon>Fungi</taxon>
        <taxon>Dikarya</taxon>
        <taxon>Ascomycota</taxon>
        <taxon>Pezizomycotina</taxon>
        <taxon>Leotiomycetes</taxon>
        <taxon>Helotiales</taxon>
        <taxon>Tricladiaceae</taxon>
        <taxon>Cudoniella</taxon>
    </lineage>
</organism>
<proteinExistence type="predicted"/>
<feature type="compositionally biased region" description="Polar residues" evidence="1">
    <location>
        <begin position="211"/>
        <end position="227"/>
    </location>
</feature>
<evidence type="ECO:0000313" key="2">
    <source>
        <dbReference type="EMBL" id="KAF4621705.1"/>
    </source>
</evidence>
<dbReference type="Proteomes" id="UP000566819">
    <property type="component" value="Unassembled WGS sequence"/>
</dbReference>
<feature type="region of interest" description="Disordered" evidence="1">
    <location>
        <begin position="210"/>
        <end position="245"/>
    </location>
</feature>
<gene>
    <name evidence="2" type="ORF">G7Y89_g14500</name>
</gene>
<dbReference type="EMBL" id="JAAMPI010001933">
    <property type="protein sequence ID" value="KAF4621705.1"/>
    <property type="molecule type" value="Genomic_DNA"/>
</dbReference>
<sequence length="268" mass="30188">MEYRDIPNLSTQITTITAARWLLAAGCYWQILVTAMHHKEISESLQLHLIRGRWGACRFEMGSTEDSSIAAEREVRAWVSTGHWTQSNMAILYIWHLPSSLDAPSRTQITGRIVTVFRRCQDGEQEHAVRPQTSEQASAAGIQRCTRGLRDEWKSGSARGLLGEVRLITAEATVLEDINVSVSHILSRISPGHDTGTSIRRCVDTRRVMRPSSQPETRVPEFQSSRRPSAGSRLEPWTWDMSNTGDAAADCKGTRLTTKKWQPCYKPR</sequence>
<keyword evidence="3" id="KW-1185">Reference proteome</keyword>
<protein>
    <submittedName>
        <fullName evidence="2">Uncharacterized protein</fullName>
    </submittedName>
</protein>
<evidence type="ECO:0000313" key="3">
    <source>
        <dbReference type="Proteomes" id="UP000566819"/>
    </source>
</evidence>